<dbReference type="Proteomes" id="UP000295636">
    <property type="component" value="Unassembled WGS sequence"/>
</dbReference>
<dbReference type="Pfam" id="PF00389">
    <property type="entry name" value="2-Hacid_dh"/>
    <property type="match status" value="1"/>
</dbReference>
<dbReference type="InterPro" id="IPR006140">
    <property type="entry name" value="D-isomer_DH_NAD-bd"/>
</dbReference>
<dbReference type="Pfam" id="PF02826">
    <property type="entry name" value="2-Hacid_dh_C"/>
    <property type="match status" value="1"/>
</dbReference>
<feature type="domain" description="D-isomer specific 2-hydroxyacid dehydrogenase NAD-binding" evidence="6">
    <location>
        <begin position="162"/>
        <end position="334"/>
    </location>
</feature>
<evidence type="ECO:0000256" key="3">
    <source>
        <dbReference type="ARBA" id="ARBA00023027"/>
    </source>
</evidence>
<evidence type="ECO:0000313" key="7">
    <source>
        <dbReference type="EMBL" id="TDF91208.1"/>
    </source>
</evidence>
<comment type="caution">
    <text evidence="7">The sequence shown here is derived from an EMBL/GenBank/DDBJ whole genome shotgun (WGS) entry which is preliminary data.</text>
</comment>
<evidence type="ECO:0000256" key="4">
    <source>
        <dbReference type="RuleBase" id="RU003719"/>
    </source>
</evidence>
<dbReference type="SUPFAM" id="SSF52283">
    <property type="entry name" value="Formate/glycerate dehydrogenase catalytic domain-like"/>
    <property type="match status" value="1"/>
</dbReference>
<dbReference type="InterPro" id="IPR050857">
    <property type="entry name" value="D-2-hydroxyacid_DH"/>
</dbReference>
<name>A0A4R5K9U8_9BACL</name>
<dbReference type="PANTHER" id="PTHR42789:SF1">
    <property type="entry name" value="D-ISOMER SPECIFIC 2-HYDROXYACID DEHYDROGENASE FAMILY PROTEIN (AFU_ORTHOLOGUE AFUA_6G10090)"/>
    <property type="match status" value="1"/>
</dbReference>
<dbReference type="SUPFAM" id="SSF51735">
    <property type="entry name" value="NAD(P)-binding Rossmann-fold domains"/>
    <property type="match status" value="1"/>
</dbReference>
<dbReference type="AlphaFoldDB" id="A0A4R5K9U8"/>
<accession>A0A4R5K9U8</accession>
<sequence>MLSPITFGGAPRTITRPEAILQALIPIESTVSNEAGFIKLGGEHMKRKALVLSPESRLKEVCSDKCRALLNEHFDVTWNETGKDYTKEELAGMASDAEVIITSWGSPSLSEDALEKATKLRAVGHAAGTVKNLVPKQIFSRGVRVFSAAPRIALSVGEYCLAALLVSLRHLTTLDASLRAGQWRELGLKGRELTGSTIGIISASSTARAFINLLAPFQVNVLIYDPYLSEEAAASLNAKRATLEEVMSCPIISVHAPKLPATERMLTRELLARIPDGAVFINSSRGPVVDEKAFMDELQSGRFFAALDVFEKEPLAADSPIRSLPNVLLTPHVAGASVQGHLSLMEEVVKDIIRGLNEEKTSYEVSEKMWEVMA</sequence>
<reference evidence="7 8" key="1">
    <citation type="submission" date="2019-03" db="EMBL/GenBank/DDBJ databases">
        <title>This is whole genome sequence of Paenibacillus sp MS74 strain.</title>
        <authorList>
            <person name="Trinh H.N."/>
        </authorList>
    </citation>
    <scope>NUCLEOTIDE SEQUENCE [LARGE SCALE GENOMIC DNA]</scope>
    <source>
        <strain evidence="7 8">MS74</strain>
    </source>
</reference>
<dbReference type="InterPro" id="IPR006139">
    <property type="entry name" value="D-isomer_2_OHA_DH_cat_dom"/>
</dbReference>
<dbReference type="PANTHER" id="PTHR42789">
    <property type="entry name" value="D-ISOMER SPECIFIC 2-HYDROXYACID DEHYDROGENASE FAMILY PROTEIN (AFU_ORTHOLOGUE AFUA_6G10090)"/>
    <property type="match status" value="1"/>
</dbReference>
<evidence type="ECO:0000259" key="6">
    <source>
        <dbReference type="Pfam" id="PF02826"/>
    </source>
</evidence>
<gene>
    <name evidence="7" type="ORF">E1757_33050</name>
</gene>
<dbReference type="EMBL" id="SMRT01000029">
    <property type="protein sequence ID" value="TDF91208.1"/>
    <property type="molecule type" value="Genomic_DNA"/>
</dbReference>
<dbReference type="Gene3D" id="3.40.50.720">
    <property type="entry name" value="NAD(P)-binding Rossmann-like Domain"/>
    <property type="match status" value="2"/>
</dbReference>
<dbReference type="OrthoDB" id="9805416at2"/>
<evidence type="ECO:0000259" key="5">
    <source>
        <dbReference type="Pfam" id="PF00389"/>
    </source>
</evidence>
<organism evidence="7 8">
    <name type="scientific">Paenibacillus piri</name>
    <dbReference type="NCBI Taxonomy" id="2547395"/>
    <lineage>
        <taxon>Bacteria</taxon>
        <taxon>Bacillati</taxon>
        <taxon>Bacillota</taxon>
        <taxon>Bacilli</taxon>
        <taxon>Bacillales</taxon>
        <taxon>Paenibacillaceae</taxon>
        <taxon>Paenibacillus</taxon>
    </lineage>
</organism>
<evidence type="ECO:0000313" key="8">
    <source>
        <dbReference type="Proteomes" id="UP000295636"/>
    </source>
</evidence>
<comment type="similarity">
    <text evidence="1 4">Belongs to the D-isomer specific 2-hydroxyacid dehydrogenase family.</text>
</comment>
<protein>
    <submittedName>
        <fullName evidence="7">Hydroxyacid dehydrogenase</fullName>
    </submittedName>
</protein>
<dbReference type="GO" id="GO:0051287">
    <property type="term" value="F:NAD binding"/>
    <property type="evidence" value="ECO:0007669"/>
    <property type="project" value="InterPro"/>
</dbReference>
<evidence type="ECO:0000256" key="2">
    <source>
        <dbReference type="ARBA" id="ARBA00023002"/>
    </source>
</evidence>
<dbReference type="GO" id="GO:0016616">
    <property type="term" value="F:oxidoreductase activity, acting on the CH-OH group of donors, NAD or NADP as acceptor"/>
    <property type="evidence" value="ECO:0007669"/>
    <property type="project" value="InterPro"/>
</dbReference>
<proteinExistence type="inferred from homology"/>
<keyword evidence="8" id="KW-1185">Reference proteome</keyword>
<keyword evidence="3" id="KW-0520">NAD</keyword>
<feature type="domain" description="D-isomer specific 2-hydroxyacid dehydrogenase catalytic" evidence="5">
    <location>
        <begin position="63"/>
        <end position="365"/>
    </location>
</feature>
<dbReference type="CDD" id="cd12167">
    <property type="entry name" value="2-Hacid_dh_8"/>
    <property type="match status" value="1"/>
</dbReference>
<evidence type="ECO:0000256" key="1">
    <source>
        <dbReference type="ARBA" id="ARBA00005854"/>
    </source>
</evidence>
<dbReference type="InterPro" id="IPR036291">
    <property type="entry name" value="NAD(P)-bd_dom_sf"/>
</dbReference>
<keyword evidence="2 4" id="KW-0560">Oxidoreductase</keyword>